<proteinExistence type="predicted"/>
<gene>
    <name evidence="1" type="ORF">KB449_04835</name>
</gene>
<dbReference type="RefSeq" id="WP_282907284.1">
    <property type="nucleotide sequence ID" value="NZ_JAGRPV010000001.1"/>
</dbReference>
<comment type="caution">
    <text evidence="1">The sequence shown here is derived from an EMBL/GenBank/DDBJ whole genome shotgun (WGS) entry which is preliminary data.</text>
</comment>
<reference evidence="1" key="1">
    <citation type="submission" date="2023-04" db="EMBL/GenBank/DDBJ databases">
        <title>Comparative genomic analysis of Cohnella hashimotonis sp. nov., isolated from the International Space Station.</title>
        <authorList>
            <person name="Venkateswaran K."/>
            <person name="Simpson A."/>
        </authorList>
    </citation>
    <scope>NUCLEOTIDE SEQUENCE</scope>
    <source>
        <strain evidence="1">F6_2S_P_1</strain>
    </source>
</reference>
<sequence length="88" mass="9775">MNIVEFCVSNAHHGTDRLIDKLNKLPDLETIEYGCLGNCGECYLSPYVMVNGATVVAETAEALYDAIMEELGSQDEHRRALDKLLDDL</sequence>
<dbReference type="Pfam" id="PF07293">
    <property type="entry name" value="DUF1450"/>
    <property type="match status" value="1"/>
</dbReference>
<dbReference type="EMBL" id="JAGRPV010000001">
    <property type="protein sequence ID" value="MDI4644273.1"/>
    <property type="molecule type" value="Genomic_DNA"/>
</dbReference>
<keyword evidence="2" id="KW-1185">Reference proteome</keyword>
<organism evidence="1 2">
    <name type="scientific">Cohnella hashimotonis</name>
    <dbReference type="NCBI Taxonomy" id="2826895"/>
    <lineage>
        <taxon>Bacteria</taxon>
        <taxon>Bacillati</taxon>
        <taxon>Bacillota</taxon>
        <taxon>Bacilli</taxon>
        <taxon>Bacillales</taxon>
        <taxon>Paenibacillaceae</taxon>
        <taxon>Cohnella</taxon>
    </lineage>
</organism>
<protein>
    <submittedName>
        <fullName evidence="1">YuzB family protein</fullName>
    </submittedName>
</protein>
<dbReference type="InterPro" id="IPR009910">
    <property type="entry name" value="DUF1450"/>
</dbReference>
<evidence type="ECO:0000313" key="2">
    <source>
        <dbReference type="Proteomes" id="UP001161691"/>
    </source>
</evidence>
<dbReference type="Proteomes" id="UP001161691">
    <property type="component" value="Unassembled WGS sequence"/>
</dbReference>
<accession>A0ABT6TD77</accession>
<evidence type="ECO:0000313" key="1">
    <source>
        <dbReference type="EMBL" id="MDI4644273.1"/>
    </source>
</evidence>
<name>A0ABT6TD77_9BACL</name>